<evidence type="ECO:0000313" key="4">
    <source>
        <dbReference type="Proteomes" id="UP000002385"/>
    </source>
</evidence>
<dbReference type="AlphaFoldDB" id="B7L308"/>
<geneLocation type="plasmid" evidence="3 4">
    <name>pCMU01</name>
</geneLocation>
<dbReference type="SUPFAM" id="SSF54534">
    <property type="entry name" value="FKBP-like"/>
    <property type="match status" value="1"/>
</dbReference>
<dbReference type="HOGENOM" id="CLU_120358_0_1_5"/>
<dbReference type="PANTHER" id="PTHR30437">
    <property type="entry name" value="TRANSCRIPTION ELONGATION FACTOR GREA"/>
    <property type="match status" value="1"/>
</dbReference>
<reference evidence="3 4" key="2">
    <citation type="journal article" date="2012" name="J. Bacteriol.">
        <title>Complete genome sequences of six strains of the genus Methylobacterium.</title>
        <authorList>
            <person name="Marx C.J."/>
            <person name="Bringel F."/>
            <person name="Chistoserdova L."/>
            <person name="Moulin L."/>
            <person name="Farhan Ul Haque M."/>
            <person name="Fleischman D.E."/>
            <person name="Gruffaz C."/>
            <person name="Jourand P."/>
            <person name="Knief C."/>
            <person name="Lee M.C."/>
            <person name="Muller E.E."/>
            <person name="Nadalig T."/>
            <person name="Peyraud R."/>
            <person name="Roselli S."/>
            <person name="Russ L."/>
            <person name="Goodwin L.A."/>
            <person name="Ivanova N."/>
            <person name="Kyrpides N."/>
            <person name="Lajus A."/>
            <person name="Land M.L."/>
            <person name="Medigue C."/>
            <person name="Mikhailova N."/>
            <person name="Nolan M."/>
            <person name="Woyke T."/>
            <person name="Stolyar S."/>
            <person name="Vorholt J.A."/>
            <person name="Vuilleumier S."/>
        </authorList>
    </citation>
    <scope>NUCLEOTIDE SEQUENCE [LARGE SCALE GENOMIC DNA]</scope>
    <source>
        <strain evidence="4">CM4 / NCIMB 13688</strain>
        <plasmid evidence="3 4">pCMU01</plasmid>
    </source>
</reference>
<evidence type="ECO:0000259" key="2">
    <source>
        <dbReference type="Pfam" id="PF14760"/>
    </source>
</evidence>
<dbReference type="InterPro" id="IPR036953">
    <property type="entry name" value="GreA/GreB_C_sf"/>
</dbReference>
<protein>
    <submittedName>
        <fullName evidence="3">GreA/GreB family elongation factor</fullName>
    </submittedName>
</protein>
<reference evidence="3 4" key="1">
    <citation type="submission" date="2008-12" db="EMBL/GenBank/DDBJ databases">
        <title>Complete sequence of plasmid1 of Methylobacterium chloromethanicum CM4.</title>
        <authorList>
            <consortium name="US DOE Joint Genome Institute"/>
            <person name="Lucas S."/>
            <person name="Copeland A."/>
            <person name="Lapidus A."/>
            <person name="Glavina del Rio T."/>
            <person name="Dalin E."/>
            <person name="Tice H."/>
            <person name="Bruce D."/>
            <person name="Goodwin L."/>
            <person name="Pitluck S."/>
            <person name="Chertkov O."/>
            <person name="Brettin T."/>
            <person name="Detter J.C."/>
            <person name="Han C."/>
            <person name="Larimer F."/>
            <person name="Land M."/>
            <person name="Hauser L."/>
            <person name="Kyrpides N."/>
            <person name="Mikhailova N."/>
            <person name="Marx C."/>
            <person name="Richardson P."/>
        </authorList>
    </citation>
    <scope>NUCLEOTIDE SEQUENCE [LARGE SCALE GENOMIC DNA]</scope>
    <source>
        <strain evidence="4">CM4 / NCIMB 13688</strain>
        <plasmid evidence="3 4">pCMU01</plasmid>
    </source>
</reference>
<name>B7L308_METC4</name>
<keyword evidence="3" id="KW-0648">Protein biosynthesis</keyword>
<dbReference type="Pfam" id="PF14760">
    <property type="entry name" value="Rnk_N"/>
    <property type="match status" value="1"/>
</dbReference>
<dbReference type="InterPro" id="IPR023459">
    <property type="entry name" value="Tscrpt_elong_fac_GreA/B_fam"/>
</dbReference>
<keyword evidence="3" id="KW-0251">Elongation factor</keyword>
<dbReference type="Pfam" id="PF01272">
    <property type="entry name" value="GreA_GreB"/>
    <property type="match status" value="1"/>
</dbReference>
<accession>B7L308</accession>
<dbReference type="GO" id="GO:0003746">
    <property type="term" value="F:translation elongation factor activity"/>
    <property type="evidence" value="ECO:0007669"/>
    <property type="project" value="UniProtKB-KW"/>
</dbReference>
<dbReference type="InterPro" id="IPR001437">
    <property type="entry name" value="Tscrpt_elong_fac_GreA/B_C"/>
</dbReference>
<dbReference type="Gene3D" id="1.10.286.20">
    <property type="match status" value="1"/>
</dbReference>
<proteinExistence type="predicted"/>
<evidence type="ECO:0000313" key="3">
    <source>
        <dbReference type="EMBL" id="ACK86216.1"/>
    </source>
</evidence>
<gene>
    <name evidence="3" type="ordered locus">Mchl_5468</name>
</gene>
<dbReference type="EMBL" id="CP001299">
    <property type="protein sequence ID" value="ACK86216.1"/>
    <property type="molecule type" value="Genomic_DNA"/>
</dbReference>
<feature type="domain" description="Regulator of nucleoside diphosphate kinase N-terminal" evidence="2">
    <location>
        <begin position="14"/>
        <end position="54"/>
    </location>
</feature>
<dbReference type="Proteomes" id="UP000002385">
    <property type="component" value="Plasmid pCMU01"/>
</dbReference>
<dbReference type="PANTHER" id="PTHR30437:SF5">
    <property type="entry name" value="REGULATOR OF NUCLEOSIDE DIPHOSPHATE KINASE"/>
    <property type="match status" value="1"/>
</dbReference>
<dbReference type="GO" id="GO:0003677">
    <property type="term" value="F:DNA binding"/>
    <property type="evidence" value="ECO:0007669"/>
    <property type="project" value="InterPro"/>
</dbReference>
<dbReference type="GO" id="GO:0032784">
    <property type="term" value="P:regulation of DNA-templated transcription elongation"/>
    <property type="evidence" value="ECO:0007669"/>
    <property type="project" value="InterPro"/>
</dbReference>
<dbReference type="GO" id="GO:0070063">
    <property type="term" value="F:RNA polymerase binding"/>
    <property type="evidence" value="ECO:0007669"/>
    <property type="project" value="InterPro"/>
</dbReference>
<feature type="domain" description="Transcription elongation factor GreA/GreB C-terminal" evidence="1">
    <location>
        <begin position="62"/>
        <end position="135"/>
    </location>
</feature>
<organism evidence="3 4">
    <name type="scientific">Methylorubrum extorquens (strain CM4 / NCIMB 13688)</name>
    <name type="common">Methylobacterium extorquens</name>
    <dbReference type="NCBI Taxonomy" id="440085"/>
    <lineage>
        <taxon>Bacteria</taxon>
        <taxon>Pseudomonadati</taxon>
        <taxon>Pseudomonadota</taxon>
        <taxon>Alphaproteobacteria</taxon>
        <taxon>Hyphomicrobiales</taxon>
        <taxon>Methylobacteriaceae</taxon>
        <taxon>Methylorubrum</taxon>
    </lineage>
</organism>
<dbReference type="KEGG" id="mch:Mchl_5468"/>
<dbReference type="InterPro" id="IPR029462">
    <property type="entry name" value="Rnk_N"/>
</dbReference>
<keyword evidence="3" id="KW-0614">Plasmid</keyword>
<dbReference type="NCBIfam" id="NF004396">
    <property type="entry name" value="PRK05753.1"/>
    <property type="match status" value="1"/>
</dbReference>
<dbReference type="RefSeq" id="WP_012606119.1">
    <property type="nucleotide sequence ID" value="NC_011758.1"/>
</dbReference>
<sequence>MDTTRKAAGGMRLPKIKVTAEDHGRLAGLASAAMDRMPAVAGYLADELDRAQVVRSGRAAVGCVRMGCEVEFRDDTTGKVQAVTLVYPGEADIGQGRISVLTPVGAALIGLSAGQSIRWVTRMGETKRLTVLDVREPAFA</sequence>
<dbReference type="Gene3D" id="3.10.50.30">
    <property type="entry name" value="Transcription elongation factor, GreA/GreB, C-terminal domain"/>
    <property type="match status" value="1"/>
</dbReference>
<dbReference type="GO" id="GO:0006354">
    <property type="term" value="P:DNA-templated transcription elongation"/>
    <property type="evidence" value="ECO:0007669"/>
    <property type="project" value="TreeGrafter"/>
</dbReference>
<evidence type="ECO:0000259" key="1">
    <source>
        <dbReference type="Pfam" id="PF01272"/>
    </source>
</evidence>